<dbReference type="GO" id="GO:0001228">
    <property type="term" value="F:DNA-binding transcription activator activity, RNA polymerase II-specific"/>
    <property type="evidence" value="ECO:0007669"/>
    <property type="project" value="TreeGrafter"/>
</dbReference>
<feature type="compositionally biased region" description="Acidic residues" evidence="11">
    <location>
        <begin position="507"/>
        <end position="519"/>
    </location>
</feature>
<evidence type="ECO:0000256" key="1">
    <source>
        <dbReference type="ARBA" id="ARBA00004123"/>
    </source>
</evidence>
<dbReference type="PANTHER" id="PTHR24393:SF15">
    <property type="entry name" value="IP01243P-RELATED"/>
    <property type="match status" value="1"/>
</dbReference>
<keyword evidence="8" id="KW-0238">DNA-binding</keyword>
<dbReference type="GO" id="GO:0005634">
    <property type="term" value="C:nucleus"/>
    <property type="evidence" value="ECO:0007669"/>
    <property type="project" value="TreeGrafter"/>
</dbReference>
<evidence type="ECO:0000256" key="3">
    <source>
        <dbReference type="ARBA" id="ARBA00022723"/>
    </source>
</evidence>
<dbReference type="SMART" id="SM00384">
    <property type="entry name" value="AT_hook"/>
    <property type="match status" value="2"/>
</dbReference>
<dbReference type="InterPro" id="IPR017956">
    <property type="entry name" value="AT_hook_DNA-bd_motif"/>
</dbReference>
<dbReference type="InterPro" id="IPR001214">
    <property type="entry name" value="SET_dom"/>
</dbReference>
<dbReference type="OrthoDB" id="6226898at2759"/>
<dbReference type="Pfam" id="PF21549">
    <property type="entry name" value="PRDM2_PR"/>
    <property type="match status" value="1"/>
</dbReference>
<keyword evidence="5" id="KW-0863">Zinc-finger</keyword>
<feature type="compositionally biased region" description="Acidic residues" evidence="11">
    <location>
        <begin position="1709"/>
        <end position="1722"/>
    </location>
</feature>
<dbReference type="GO" id="GO:0008270">
    <property type="term" value="F:zinc ion binding"/>
    <property type="evidence" value="ECO:0007669"/>
    <property type="project" value="UniProtKB-KW"/>
</dbReference>
<comment type="caution">
    <text evidence="12">The sequence shown here is derived from an EMBL/GenBank/DDBJ whole genome shotgun (WGS) entry which is preliminary data.</text>
</comment>
<comment type="similarity">
    <text evidence="2">Belongs to the krueppel C2H2-type zinc-finger protein family.</text>
</comment>
<gene>
    <name evidence="12" type="ORF">OFUS_LOCUS1566</name>
</gene>
<dbReference type="InterPro" id="IPR046341">
    <property type="entry name" value="SET_dom_sf"/>
</dbReference>
<evidence type="ECO:0000313" key="12">
    <source>
        <dbReference type="EMBL" id="CAH1774044.1"/>
    </source>
</evidence>
<sequence length="1755" mass="196954">MSEIEQTQVEEMTIDSSESITIEQAQEEVMEESRVTTIDGSQDMSMDGAQVTTIDGSRVITMDGAQITAMNGPKVTTIDGSQVTTMNSAQVTAVDGAQVTAINDSELGVHTAQVVDTDGYITTILVEEGATIITTEDGDQEEGECDVCGGNHATEECPEISLVDAETQKKLMSKAKMTLPHNLVWNLHEDGNIGVHASELIQTKTRFGPYESRRTTMDIIAENGMVFKIFNKDGTSISLDTTDENSCNWMCLVQAATTSSDQNAIAFQIGSDIYFSNTKKLLPGHELKVWYAPHYAKKLGKPAMPDGITSVLLGQQIVLPDLAEEDHPLQISILSDELDPEGEANRKVKEEAMLAKEGDIATITAFTDYSKEMKKQNIACSRCDESFDTAILLARHLREKHLKPKAKGNKVLQCKVCKRRFVDKFTLSRHMKIHGEGVHWPCNICGLKLSRRDVLIVHIKRKHDGLYTEEDLVNIQKEPEIGPPDGAAIVELTDSTVRTNEITNDGDTSDEDIEEEQNNEPEWQPDPNLIAKEETPGETPSRSSRRIKERKDRAPGINTAYPSEDFVRGPEEYRAVVENMKKEADPEKPKRSRGRPKKVPVLVDKGNLAIQALTDVLEGNSPKPPAKKVKVDEDQTEMSKVDVPAPEAVKISCEISESEGMTAESLQKMSDNAIKILNQMTYDLDDDTADQQKAKDIETPKETTDSSANKEVMEGDTIVEKEKETTDISANKEVLDDDSIVEKEKVVDKSLPVKRGRGRPPKKNGKKQNKAHKELLDIHLIADISVENETLSYTCKQCGASENSTDILAMQEHYNSVHCKRGKPKFHCVDCGKDFNRQWSYDRHECLAVEKGEDGLFGCKECKKKFFNAEYLRRHMAAHTGKFKCDVCNKKFARKESLIKHICSADKNTTTGVQELDETALTCDICGLGFLKEANLYRHMGVHTQDYLCGKCARVYSRKEGLIKHLLKCNPDQLTEKEKNSFFPCKFCSKVFCKELGLKNHMNFHAGAFKCFSCGKNFSLKNALDNHQCSRILDVTLSFSDGETEEHVKSTKRKLYRCPEMDCDEKFKQRQCLIEHLEEHKKETHPCSICEKSFDRKADLVIHHLLCSAVKTVEENGFINCETCNTPFSEPLLYQKHCEDHILPFKCNVCQKRFTKPINSNDHPCIQGKPLPCSLCPLTFKNTAMLERHQVIHAPPQFECPDCTKKFYRKDYLNDHNCYRPDGTVVRRKMLHTGVVETSPVTNICDICGKSFMSVGNLNKHVITHGERKFPCKICHKRFHLSINLVYHMRGVHTNKKNYQCYECGKGMKTKNALMAHIKNFHSDTIFFFQCPKCPKSFRQKGNMLKHQLTHSDKRNFTCRFCNKTFKYQEQIHRHEMEHTQADKYKCSHCEKAFALPYQLRRHVVSYHSGMMFVCEFCHIECRHYHTMRRHIQRKHANVKFSNLGEYINSLRQVSGNPRSVLRSSDEAGRSNIMTALTLPAGSANNLILGRDDANQSGKQGLIDATDALQTLSNLATCEGGANTTTLLQDIQQHIASGGSVQNVPVSLDGGNQGYILVYGDPNDESGGATVYQRLGIEGQNPGEITVIGDGQTMENVQMSGVVPSEQIQEGTVIDDNQISESDATLTLPDGRTIKFTNGIASTGEILLPNQNITNTNEVMIPEQAIYQVQTVEGEQMGAIEVNVDQLAIEEEIVKQDDEQAENVKEDSEMGDEASEEVEMMENIETSEPLEERTVVKKGQEVQALQILTDSRLNS</sequence>
<keyword evidence="10" id="KW-0539">Nucleus</keyword>
<dbReference type="Pfam" id="PF00096">
    <property type="entry name" value="zf-C2H2"/>
    <property type="match status" value="6"/>
</dbReference>
<feature type="compositionally biased region" description="Polar residues" evidence="11">
    <location>
        <begin position="495"/>
        <end position="506"/>
    </location>
</feature>
<dbReference type="PROSITE" id="PS00028">
    <property type="entry name" value="ZINC_FINGER_C2H2_1"/>
    <property type="match status" value="15"/>
</dbReference>
<keyword evidence="9" id="KW-0804">Transcription</keyword>
<comment type="subcellular location">
    <subcellularLocation>
        <location evidence="1">Nucleus</location>
    </subcellularLocation>
</comment>
<accession>A0A8J1U9C9</accession>
<evidence type="ECO:0000313" key="13">
    <source>
        <dbReference type="Proteomes" id="UP000749559"/>
    </source>
</evidence>
<name>A0A8J1U9C9_OWEFU</name>
<keyword evidence="3" id="KW-0479">Metal-binding</keyword>
<dbReference type="PANTHER" id="PTHR24393">
    <property type="entry name" value="ZINC FINGER PROTEIN"/>
    <property type="match status" value="1"/>
</dbReference>
<keyword evidence="13" id="KW-1185">Reference proteome</keyword>
<dbReference type="InterPro" id="IPR013087">
    <property type="entry name" value="Znf_C2H2_type"/>
</dbReference>
<organism evidence="12 13">
    <name type="scientific">Owenia fusiformis</name>
    <name type="common">Polychaete worm</name>
    <dbReference type="NCBI Taxonomy" id="6347"/>
    <lineage>
        <taxon>Eukaryota</taxon>
        <taxon>Metazoa</taxon>
        <taxon>Spiralia</taxon>
        <taxon>Lophotrochozoa</taxon>
        <taxon>Annelida</taxon>
        <taxon>Polychaeta</taxon>
        <taxon>Sedentaria</taxon>
        <taxon>Canalipalpata</taxon>
        <taxon>Sabellida</taxon>
        <taxon>Oweniida</taxon>
        <taxon>Oweniidae</taxon>
        <taxon>Owenia</taxon>
    </lineage>
</organism>
<evidence type="ECO:0000256" key="5">
    <source>
        <dbReference type="ARBA" id="ARBA00022771"/>
    </source>
</evidence>
<evidence type="ECO:0000256" key="8">
    <source>
        <dbReference type="ARBA" id="ARBA00023125"/>
    </source>
</evidence>
<dbReference type="Gene3D" id="3.30.160.60">
    <property type="entry name" value="Classic Zinc Finger"/>
    <property type="match status" value="11"/>
</dbReference>
<feature type="compositionally biased region" description="Basic and acidic residues" evidence="11">
    <location>
        <begin position="1697"/>
        <end position="1708"/>
    </location>
</feature>
<dbReference type="InterPro" id="IPR036236">
    <property type="entry name" value="Znf_C2H2_sf"/>
</dbReference>
<evidence type="ECO:0000256" key="6">
    <source>
        <dbReference type="ARBA" id="ARBA00022833"/>
    </source>
</evidence>
<dbReference type="SUPFAM" id="SSF57667">
    <property type="entry name" value="beta-beta-alpha zinc fingers"/>
    <property type="match status" value="10"/>
</dbReference>
<keyword evidence="7" id="KW-0805">Transcription regulation</keyword>
<dbReference type="Proteomes" id="UP000749559">
    <property type="component" value="Unassembled WGS sequence"/>
</dbReference>
<feature type="region of interest" description="Disordered" evidence="11">
    <location>
        <begin position="746"/>
        <end position="771"/>
    </location>
</feature>
<feature type="region of interest" description="Disordered" evidence="11">
    <location>
        <begin position="495"/>
        <end position="564"/>
    </location>
</feature>
<keyword evidence="4" id="KW-0677">Repeat</keyword>
<evidence type="ECO:0000256" key="7">
    <source>
        <dbReference type="ARBA" id="ARBA00023015"/>
    </source>
</evidence>
<evidence type="ECO:0000256" key="9">
    <source>
        <dbReference type="ARBA" id="ARBA00023163"/>
    </source>
</evidence>
<feature type="compositionally biased region" description="Basic residues" evidence="11">
    <location>
        <begin position="752"/>
        <end position="770"/>
    </location>
</feature>
<feature type="compositionally biased region" description="Basic and acidic residues" evidence="11">
    <location>
        <begin position="629"/>
        <end position="640"/>
    </location>
</feature>
<dbReference type="PROSITE" id="PS50157">
    <property type="entry name" value="ZINC_FINGER_C2H2_2"/>
    <property type="match status" value="18"/>
</dbReference>
<dbReference type="GO" id="GO:0000978">
    <property type="term" value="F:RNA polymerase II cis-regulatory region sequence-specific DNA binding"/>
    <property type="evidence" value="ECO:0007669"/>
    <property type="project" value="TreeGrafter"/>
</dbReference>
<feature type="region of interest" description="Disordered" evidence="11">
    <location>
        <begin position="615"/>
        <end position="645"/>
    </location>
</feature>
<dbReference type="Gene3D" id="2.170.270.10">
    <property type="entry name" value="SET domain"/>
    <property type="match status" value="1"/>
</dbReference>
<reference evidence="12" key="1">
    <citation type="submission" date="2022-03" db="EMBL/GenBank/DDBJ databases">
        <authorList>
            <person name="Martin C."/>
        </authorList>
    </citation>
    <scope>NUCLEOTIDE SEQUENCE</scope>
</reference>
<evidence type="ECO:0000256" key="10">
    <source>
        <dbReference type="ARBA" id="ARBA00023242"/>
    </source>
</evidence>
<protein>
    <submittedName>
        <fullName evidence="12">Uncharacterized protein</fullName>
    </submittedName>
</protein>
<evidence type="ECO:0000256" key="2">
    <source>
        <dbReference type="ARBA" id="ARBA00006991"/>
    </source>
</evidence>
<feature type="region of interest" description="Disordered" evidence="11">
    <location>
        <begin position="1697"/>
        <end position="1736"/>
    </location>
</feature>
<evidence type="ECO:0000256" key="4">
    <source>
        <dbReference type="ARBA" id="ARBA00022737"/>
    </source>
</evidence>
<dbReference type="EMBL" id="CAIIXF020000001">
    <property type="protein sequence ID" value="CAH1774044.1"/>
    <property type="molecule type" value="Genomic_DNA"/>
</dbReference>
<dbReference type="SMART" id="SM00355">
    <property type="entry name" value="ZnF_C2H2"/>
    <property type="match status" value="23"/>
</dbReference>
<keyword evidence="6" id="KW-0862">Zinc</keyword>
<proteinExistence type="inferred from homology"/>
<evidence type="ECO:0000256" key="11">
    <source>
        <dbReference type="SAM" id="MobiDB-lite"/>
    </source>
</evidence>